<feature type="compositionally biased region" description="Basic and acidic residues" evidence="11">
    <location>
        <begin position="166"/>
        <end position="189"/>
    </location>
</feature>
<evidence type="ECO:0000256" key="7">
    <source>
        <dbReference type="ARBA" id="ARBA00023288"/>
    </source>
</evidence>
<keyword evidence="14" id="KW-1185">Reference proteome</keyword>
<evidence type="ECO:0000256" key="11">
    <source>
        <dbReference type="SAM" id="MobiDB-lite"/>
    </source>
</evidence>
<gene>
    <name evidence="9 13" type="primary">pal</name>
    <name evidence="13" type="ORF">JFN93_03320</name>
</gene>
<keyword evidence="8" id="KW-0131">Cell cycle</keyword>
<dbReference type="EMBL" id="JAEMHM010000002">
    <property type="protein sequence ID" value="MBJ6723732.1"/>
    <property type="molecule type" value="Genomic_DNA"/>
</dbReference>
<keyword evidence="5" id="KW-0564">Palmitate</keyword>
<evidence type="ECO:0000259" key="12">
    <source>
        <dbReference type="PROSITE" id="PS51123"/>
    </source>
</evidence>
<comment type="similarity">
    <text evidence="9">Belongs to the Pal lipoprotein family.</text>
</comment>
<dbReference type="InterPro" id="IPR014169">
    <property type="entry name" value="Pal_lipo_C"/>
</dbReference>
<evidence type="ECO:0000313" key="13">
    <source>
        <dbReference type="EMBL" id="MBJ6723732.1"/>
    </source>
</evidence>
<evidence type="ECO:0000256" key="10">
    <source>
        <dbReference type="PROSITE-ProRule" id="PRU00473"/>
    </source>
</evidence>
<dbReference type="PANTHER" id="PTHR30329">
    <property type="entry name" value="STATOR ELEMENT OF FLAGELLAR MOTOR COMPLEX"/>
    <property type="match status" value="1"/>
</dbReference>
<dbReference type="SUPFAM" id="SSF103088">
    <property type="entry name" value="OmpA-like"/>
    <property type="match status" value="1"/>
</dbReference>
<dbReference type="GO" id="GO:0051301">
    <property type="term" value="P:cell division"/>
    <property type="evidence" value="ECO:0007669"/>
    <property type="project" value="UniProtKB-KW"/>
</dbReference>
<evidence type="ECO:0000256" key="5">
    <source>
        <dbReference type="ARBA" id="ARBA00023139"/>
    </source>
</evidence>
<evidence type="ECO:0000256" key="3">
    <source>
        <dbReference type="ARBA" id="ARBA00022729"/>
    </source>
</evidence>
<evidence type="ECO:0000256" key="6">
    <source>
        <dbReference type="ARBA" id="ARBA00023237"/>
    </source>
</evidence>
<dbReference type="Proteomes" id="UP000636888">
    <property type="component" value="Unassembled WGS sequence"/>
</dbReference>
<reference evidence="13" key="1">
    <citation type="submission" date="2020-12" db="EMBL/GenBank/DDBJ databases">
        <title>Geomonas sp. Red875, isolated from river sediment.</title>
        <authorList>
            <person name="Xu Z."/>
            <person name="Zhang Z."/>
            <person name="Masuda Y."/>
            <person name="Itoh H."/>
            <person name="Senoo K."/>
        </authorList>
    </citation>
    <scope>NUCLEOTIDE SEQUENCE</scope>
    <source>
        <strain evidence="13">Red875</strain>
    </source>
</reference>
<dbReference type="InterPro" id="IPR039001">
    <property type="entry name" value="Pal"/>
</dbReference>
<comment type="caution">
    <text evidence="13">The sequence shown here is derived from an EMBL/GenBank/DDBJ whole genome shotgun (WGS) entry which is preliminary data.</text>
</comment>
<evidence type="ECO:0000256" key="9">
    <source>
        <dbReference type="HAMAP-Rule" id="MF_02204"/>
    </source>
</evidence>
<feature type="domain" description="OmpA-like" evidence="12">
    <location>
        <begin position="74"/>
        <end position="189"/>
    </location>
</feature>
<keyword evidence="4 10" id="KW-0472">Membrane</keyword>
<dbReference type="Pfam" id="PF00691">
    <property type="entry name" value="OmpA"/>
    <property type="match status" value="1"/>
</dbReference>
<dbReference type="PANTHER" id="PTHR30329:SF21">
    <property type="entry name" value="LIPOPROTEIN YIAD-RELATED"/>
    <property type="match status" value="1"/>
</dbReference>
<dbReference type="InterPro" id="IPR006665">
    <property type="entry name" value="OmpA-like"/>
</dbReference>
<feature type="region of interest" description="Disordered" evidence="11">
    <location>
        <begin position="161"/>
        <end position="189"/>
    </location>
</feature>
<evidence type="ECO:0000256" key="8">
    <source>
        <dbReference type="ARBA" id="ARBA00023306"/>
    </source>
</evidence>
<accession>A0A8J7M076</accession>
<keyword evidence="2" id="KW-0132">Cell division</keyword>
<evidence type="ECO:0000256" key="4">
    <source>
        <dbReference type="ARBA" id="ARBA00023136"/>
    </source>
</evidence>
<keyword evidence="7 13" id="KW-0449">Lipoprotein</keyword>
<keyword evidence="6" id="KW-0998">Cell outer membrane</keyword>
<evidence type="ECO:0000313" key="14">
    <source>
        <dbReference type="Proteomes" id="UP000636888"/>
    </source>
</evidence>
<dbReference type="PRINTS" id="PR01021">
    <property type="entry name" value="OMPADOMAIN"/>
</dbReference>
<dbReference type="InterPro" id="IPR006664">
    <property type="entry name" value="OMP_bac"/>
</dbReference>
<evidence type="ECO:0000256" key="2">
    <source>
        <dbReference type="ARBA" id="ARBA00022618"/>
    </source>
</evidence>
<dbReference type="HAMAP" id="MF_02204">
    <property type="entry name" value="Pal"/>
    <property type="match status" value="1"/>
</dbReference>
<proteinExistence type="inferred from homology"/>
<dbReference type="AlphaFoldDB" id="A0A8J7M076"/>
<dbReference type="CDD" id="cd07185">
    <property type="entry name" value="OmpA_C-like"/>
    <property type="match status" value="1"/>
</dbReference>
<name>A0A8J7M076_9BACT</name>
<dbReference type="InterPro" id="IPR050330">
    <property type="entry name" value="Bact_OuterMem_StrucFunc"/>
</dbReference>
<sequence length="189" mass="19989">MLAFTGCAKQGLVKNDQPIAPAAVVTPDAKSAKADAANAQNRAAITPENIVVSQPAVVPVAGEGQKGANGDAVGAANLQHGLSSIYFGFDSASLDQQARQKLTEDLEVLKHNSQKKVRIEGYCDERGSDEYNLALGERRAQAAAKYLAALGVSSKQLTTISYGNEKPADPGHDEAAWSKNRRDEFVLVP</sequence>
<keyword evidence="3" id="KW-0732">Signal</keyword>
<evidence type="ECO:0000256" key="1">
    <source>
        <dbReference type="ARBA" id="ARBA00004442"/>
    </source>
</evidence>
<dbReference type="GO" id="GO:0009279">
    <property type="term" value="C:cell outer membrane"/>
    <property type="evidence" value="ECO:0007669"/>
    <property type="project" value="UniProtKB-SubCell"/>
</dbReference>
<comment type="subcellular location">
    <subcellularLocation>
        <location evidence="1">Cell outer membrane</location>
    </subcellularLocation>
</comment>
<dbReference type="NCBIfam" id="TIGR02802">
    <property type="entry name" value="Pal_lipo"/>
    <property type="match status" value="1"/>
</dbReference>
<protein>
    <recommendedName>
        <fullName evidence="9">Peptidoglycan-associated protein</fullName>
    </recommendedName>
</protein>
<dbReference type="Gene3D" id="3.30.1330.60">
    <property type="entry name" value="OmpA-like domain"/>
    <property type="match status" value="1"/>
</dbReference>
<dbReference type="InterPro" id="IPR036737">
    <property type="entry name" value="OmpA-like_sf"/>
</dbReference>
<organism evidence="13 14">
    <name type="scientific">Geomesophilobacter sediminis</name>
    <dbReference type="NCBI Taxonomy" id="2798584"/>
    <lineage>
        <taxon>Bacteria</taxon>
        <taxon>Pseudomonadati</taxon>
        <taxon>Thermodesulfobacteriota</taxon>
        <taxon>Desulfuromonadia</taxon>
        <taxon>Geobacterales</taxon>
        <taxon>Geobacteraceae</taxon>
        <taxon>Geomesophilobacter</taxon>
    </lineage>
</organism>
<dbReference type="PROSITE" id="PS51123">
    <property type="entry name" value="OMPA_2"/>
    <property type="match status" value="1"/>
</dbReference>